<evidence type="ECO:0000313" key="10">
    <source>
        <dbReference type="Proteomes" id="UP001140949"/>
    </source>
</evidence>
<keyword evidence="2 4" id="KW-0808">Transferase</keyword>
<dbReference type="Gene3D" id="3.40.47.10">
    <property type="match status" value="1"/>
</dbReference>
<accession>A0AAX6DPT6</accession>
<feature type="domain" description="FAE" evidence="7">
    <location>
        <begin position="27"/>
        <end position="312"/>
    </location>
</feature>
<evidence type="ECO:0000256" key="6">
    <source>
        <dbReference type="SAM" id="Phobius"/>
    </source>
</evidence>
<dbReference type="EC" id="2.3.1.-" evidence="4"/>
<dbReference type="EMBL" id="JANAVB010042629">
    <property type="protein sequence ID" value="KAJ6793784.1"/>
    <property type="molecule type" value="Genomic_DNA"/>
</dbReference>
<feature type="active site" evidence="5">
    <location>
        <position position="337"/>
    </location>
</feature>
<feature type="domain" description="Beta-ketoacyl-[acyl-carrier-protein] synthase III C-terminal" evidence="8">
    <location>
        <begin position="333"/>
        <end position="415"/>
    </location>
</feature>
<feature type="active site" evidence="5">
    <location>
        <position position="374"/>
    </location>
</feature>
<dbReference type="InterPro" id="IPR012392">
    <property type="entry name" value="3-ktacl-CoA_syn"/>
</dbReference>
<feature type="active site" evidence="5">
    <location>
        <position position="249"/>
    </location>
</feature>
<dbReference type="Proteomes" id="UP001140949">
    <property type="component" value="Unassembled WGS sequence"/>
</dbReference>
<evidence type="ECO:0000256" key="5">
    <source>
        <dbReference type="PIRSR" id="PIRSR036417-1"/>
    </source>
</evidence>
<evidence type="ECO:0000256" key="1">
    <source>
        <dbReference type="ARBA" id="ARBA00005531"/>
    </source>
</evidence>
<dbReference type="GO" id="GO:0016020">
    <property type="term" value="C:membrane"/>
    <property type="evidence" value="ECO:0007669"/>
    <property type="project" value="InterPro"/>
</dbReference>
<organism evidence="9 10">
    <name type="scientific">Iris pallida</name>
    <name type="common">Sweet iris</name>
    <dbReference type="NCBI Taxonomy" id="29817"/>
    <lineage>
        <taxon>Eukaryota</taxon>
        <taxon>Viridiplantae</taxon>
        <taxon>Streptophyta</taxon>
        <taxon>Embryophyta</taxon>
        <taxon>Tracheophyta</taxon>
        <taxon>Spermatophyta</taxon>
        <taxon>Magnoliopsida</taxon>
        <taxon>Liliopsida</taxon>
        <taxon>Asparagales</taxon>
        <taxon>Iridaceae</taxon>
        <taxon>Iridoideae</taxon>
        <taxon>Irideae</taxon>
        <taxon>Iris</taxon>
    </lineage>
</organism>
<dbReference type="CDD" id="cd00831">
    <property type="entry name" value="CHS_like"/>
    <property type="match status" value="1"/>
</dbReference>
<dbReference type="InterPro" id="IPR013747">
    <property type="entry name" value="ACP_syn_III_C"/>
</dbReference>
<gene>
    <name evidence="9" type="ORF">M6B38_234620</name>
</gene>
<keyword evidence="6" id="KW-0472">Membrane</keyword>
<dbReference type="InterPro" id="IPR016039">
    <property type="entry name" value="Thiolase-like"/>
</dbReference>
<dbReference type="Pfam" id="PF08541">
    <property type="entry name" value="ACP_syn_III_C"/>
    <property type="match status" value="1"/>
</dbReference>
<dbReference type="InterPro" id="IPR013601">
    <property type="entry name" value="FAE1_typ3_polyketide_synth"/>
</dbReference>
<evidence type="ECO:0000259" key="7">
    <source>
        <dbReference type="Pfam" id="PF08392"/>
    </source>
</evidence>
<evidence type="ECO:0000256" key="4">
    <source>
        <dbReference type="PIRNR" id="PIRNR036417"/>
    </source>
</evidence>
<comment type="pathway">
    <text evidence="4">Lipid metabolism; fatty acid biosynthesis.</text>
</comment>
<evidence type="ECO:0000259" key="8">
    <source>
        <dbReference type="Pfam" id="PF08541"/>
    </source>
</evidence>
<dbReference type="PIRSF" id="PIRSF036417">
    <property type="entry name" value="3-ktacl-CoA_syn"/>
    <property type="match status" value="1"/>
</dbReference>
<comment type="caution">
    <text evidence="9">The sequence shown here is derived from an EMBL/GenBank/DDBJ whole genome shotgun (WGS) entry which is preliminary data.</text>
</comment>
<keyword evidence="10" id="KW-1185">Reference proteome</keyword>
<dbReference type="Pfam" id="PF08392">
    <property type="entry name" value="FAE1_CUT1_RppA"/>
    <property type="match status" value="1"/>
</dbReference>
<comment type="similarity">
    <text evidence="1 4">Belongs to the thiolase-like superfamily. Chalcone/stilbene synthases family.</text>
</comment>
<sequence length="464" mass="51474">MELIVVYLITIVVFLSSLSFLWNLFDRRRNQGCYLLDYVCYQPPDDRKLPTNSCGDIVRRNKNLGLDEYKFLLKMIVSSGIGERTYGPRNIIEGREDHPTHADSLSEMDDCFFATLDQLFARTGFSPSDVDALVLNVSMFSPAPSLTARIVSRYKMREDVRTFNLTGMGCSASLVAVDLVKNLFKVQRKMLALVVTSESITPNWYSGNKRSMMLGNVLFRCGGCSILLTNDPGLKHRSKFFLKHLVRTHLGSSDRAHNAAVHTEDEEGRSGMELSKDLPKAAAQALFRNLLIFGPKVLPIKEILRYALSRLMASRGGGGDKASGDKLSVNLKSGVDHFCVHTGGTAVIDGVGRGLGLGEEELEPSRMALHRFGNTSGSSVWYVLGYMEAKGRLRRKDRVMMISVGGGFKCNSCLWVATKDLEGGDGGGAWKDCIDEYPPRTLVNPFMEKYGWIYDDSIVNVMTG</sequence>
<dbReference type="SUPFAM" id="SSF53901">
    <property type="entry name" value="Thiolase-like"/>
    <property type="match status" value="2"/>
</dbReference>
<feature type="active site" evidence="5">
    <location>
        <position position="170"/>
    </location>
</feature>
<proteinExistence type="inferred from homology"/>
<name>A0AAX6DPT6_IRIPA</name>
<dbReference type="PANTHER" id="PTHR31561">
    <property type="entry name" value="3-KETOACYL-COA SYNTHASE"/>
    <property type="match status" value="1"/>
</dbReference>
<protein>
    <recommendedName>
        <fullName evidence="4">3-ketoacyl-CoA synthase</fullName>
        <ecNumber evidence="4">2.3.1.-</ecNumber>
    </recommendedName>
</protein>
<evidence type="ECO:0000256" key="2">
    <source>
        <dbReference type="ARBA" id="ARBA00022679"/>
    </source>
</evidence>
<dbReference type="GO" id="GO:0006633">
    <property type="term" value="P:fatty acid biosynthetic process"/>
    <property type="evidence" value="ECO:0007669"/>
    <property type="project" value="InterPro"/>
</dbReference>
<dbReference type="GO" id="GO:0016747">
    <property type="term" value="F:acyltransferase activity, transferring groups other than amino-acyl groups"/>
    <property type="evidence" value="ECO:0007669"/>
    <property type="project" value="InterPro"/>
</dbReference>
<keyword evidence="6" id="KW-0812">Transmembrane</keyword>
<dbReference type="AlphaFoldDB" id="A0AAX6DPT6"/>
<evidence type="ECO:0000256" key="3">
    <source>
        <dbReference type="ARBA" id="ARBA00023315"/>
    </source>
</evidence>
<feature type="transmembrane region" description="Helical" evidence="6">
    <location>
        <begin position="6"/>
        <end position="25"/>
    </location>
</feature>
<evidence type="ECO:0000313" key="9">
    <source>
        <dbReference type="EMBL" id="KAJ6793784.1"/>
    </source>
</evidence>
<feature type="active site" evidence="5">
    <location>
        <position position="341"/>
    </location>
</feature>
<keyword evidence="3 4" id="KW-0012">Acyltransferase</keyword>
<feature type="active site" evidence="5">
    <location>
        <position position="370"/>
    </location>
</feature>
<keyword evidence="6" id="KW-1133">Transmembrane helix</keyword>
<reference evidence="9" key="2">
    <citation type="submission" date="2023-04" db="EMBL/GenBank/DDBJ databases">
        <authorList>
            <person name="Bruccoleri R.E."/>
            <person name="Oakeley E.J."/>
            <person name="Faust A.-M."/>
            <person name="Dessus-Babus S."/>
            <person name="Altorfer M."/>
            <person name="Burckhardt D."/>
            <person name="Oertli M."/>
            <person name="Naumann U."/>
            <person name="Petersen F."/>
            <person name="Wong J."/>
        </authorList>
    </citation>
    <scope>NUCLEOTIDE SEQUENCE</scope>
    <source>
        <strain evidence="9">GSM-AAB239-AS_SAM_17_03QT</strain>
        <tissue evidence="9">Leaf</tissue>
    </source>
</reference>
<reference evidence="9" key="1">
    <citation type="journal article" date="2023" name="GigaByte">
        <title>Genome assembly of the bearded iris, Iris pallida Lam.</title>
        <authorList>
            <person name="Bruccoleri R.E."/>
            <person name="Oakeley E.J."/>
            <person name="Faust A.M.E."/>
            <person name="Altorfer M."/>
            <person name="Dessus-Babus S."/>
            <person name="Burckhardt D."/>
            <person name="Oertli M."/>
            <person name="Naumann U."/>
            <person name="Petersen F."/>
            <person name="Wong J."/>
        </authorList>
    </citation>
    <scope>NUCLEOTIDE SEQUENCE</scope>
    <source>
        <strain evidence="9">GSM-AAB239-AS_SAM_17_03QT</strain>
    </source>
</reference>